<name>A0ABY4ZYK9_9CAUL</name>
<dbReference type="EMBL" id="CP096040">
    <property type="protein sequence ID" value="USQ97898.1"/>
    <property type="molecule type" value="Genomic_DNA"/>
</dbReference>
<protein>
    <submittedName>
        <fullName evidence="1">Uncharacterized protein</fullName>
    </submittedName>
</protein>
<accession>A0ABY4ZYK9</accession>
<organism evidence="1 2">
    <name type="scientific">Caulobacter segnis</name>
    <dbReference type="NCBI Taxonomy" id="88688"/>
    <lineage>
        <taxon>Bacteria</taxon>
        <taxon>Pseudomonadati</taxon>
        <taxon>Pseudomonadota</taxon>
        <taxon>Alphaproteobacteria</taxon>
        <taxon>Caulobacterales</taxon>
        <taxon>Caulobacteraceae</taxon>
        <taxon>Caulobacter</taxon>
    </lineage>
</organism>
<gene>
    <name evidence="1" type="ORF">MZV50_10310</name>
</gene>
<proteinExistence type="predicted"/>
<reference evidence="1 2" key="1">
    <citation type="submission" date="2022-04" db="EMBL/GenBank/DDBJ databases">
        <title>Genome sequence of soybean root-associated Caulobacter segnis RL271.</title>
        <authorList>
            <person name="Longley R."/>
            <person name="Bonito G."/>
            <person name="Trigodet F."/>
            <person name="Crosson S."/>
            <person name="Fiebig A."/>
        </authorList>
    </citation>
    <scope>NUCLEOTIDE SEQUENCE [LARGE SCALE GENOMIC DNA]</scope>
    <source>
        <strain evidence="1 2">RL271</strain>
    </source>
</reference>
<keyword evidence="2" id="KW-1185">Reference proteome</keyword>
<evidence type="ECO:0000313" key="1">
    <source>
        <dbReference type="EMBL" id="USQ97898.1"/>
    </source>
</evidence>
<dbReference type="Proteomes" id="UP001057520">
    <property type="component" value="Chromosome"/>
</dbReference>
<sequence length="68" mass="7119">MGFLTEMLAVAVVWLSSFALCQFGVAVESACPHAKSQQHKTVARSPRGLAARPAPIAVNLPATASREA</sequence>
<evidence type="ECO:0000313" key="2">
    <source>
        <dbReference type="Proteomes" id="UP001057520"/>
    </source>
</evidence>